<name>A0ABS0KX17_9BACT</name>
<reference evidence="2 3" key="1">
    <citation type="submission" date="2020-11" db="EMBL/GenBank/DDBJ databases">
        <title>Hymenobacter sp.</title>
        <authorList>
            <person name="Kim M.K."/>
        </authorList>
    </citation>
    <scope>NUCLEOTIDE SEQUENCE [LARGE SCALE GENOMIC DNA]</scope>
    <source>
        <strain evidence="2 3">BT594</strain>
    </source>
</reference>
<evidence type="ECO:0000256" key="1">
    <source>
        <dbReference type="SAM" id="MobiDB-lite"/>
    </source>
</evidence>
<evidence type="ECO:0000313" key="2">
    <source>
        <dbReference type="EMBL" id="MBG8552351.1"/>
    </source>
</evidence>
<feature type="compositionally biased region" description="Basic residues" evidence="1">
    <location>
        <begin position="1"/>
        <end position="10"/>
    </location>
</feature>
<dbReference type="RefSeq" id="WP_196953390.1">
    <property type="nucleotide sequence ID" value="NZ_JADWYK010000001.1"/>
</dbReference>
<evidence type="ECO:0000313" key="3">
    <source>
        <dbReference type="Proteomes" id="UP000601099"/>
    </source>
</evidence>
<sequence>MSEKKTKKPALKAEKPETAAAPVAAERATVPAPTADKPAPPKAKETKVKFLRSHPSFGYFAGDEATISTEAYEAIEQRDLFFKKL</sequence>
<feature type="region of interest" description="Disordered" evidence="1">
    <location>
        <begin position="1"/>
        <end position="44"/>
    </location>
</feature>
<accession>A0ABS0KX17</accession>
<proteinExistence type="predicted"/>
<dbReference type="Proteomes" id="UP000601099">
    <property type="component" value="Unassembled WGS sequence"/>
</dbReference>
<gene>
    <name evidence="2" type="ORF">I5L79_02275</name>
</gene>
<keyword evidence="3" id="KW-1185">Reference proteome</keyword>
<comment type="caution">
    <text evidence="2">The sequence shown here is derived from an EMBL/GenBank/DDBJ whole genome shotgun (WGS) entry which is preliminary data.</text>
</comment>
<organism evidence="2 3">
    <name type="scientific">Hymenobacter guriensis</name>
    <dbReference type="NCBI Taxonomy" id="2793065"/>
    <lineage>
        <taxon>Bacteria</taxon>
        <taxon>Pseudomonadati</taxon>
        <taxon>Bacteroidota</taxon>
        <taxon>Cytophagia</taxon>
        <taxon>Cytophagales</taxon>
        <taxon>Hymenobacteraceae</taxon>
        <taxon>Hymenobacter</taxon>
    </lineage>
</organism>
<feature type="compositionally biased region" description="Low complexity" evidence="1">
    <location>
        <begin position="18"/>
        <end position="37"/>
    </location>
</feature>
<dbReference type="EMBL" id="JADWYK010000001">
    <property type="protein sequence ID" value="MBG8552351.1"/>
    <property type="molecule type" value="Genomic_DNA"/>
</dbReference>
<protein>
    <submittedName>
        <fullName evidence="2">Uncharacterized protein</fullName>
    </submittedName>
</protein>